<dbReference type="GO" id="GO:0008270">
    <property type="term" value="F:zinc ion binding"/>
    <property type="evidence" value="ECO:0007669"/>
    <property type="project" value="InterPro"/>
</dbReference>
<dbReference type="Pfam" id="PF26348">
    <property type="entry name" value="SRA_ScoMcrA"/>
    <property type="match status" value="1"/>
</dbReference>
<keyword evidence="3" id="KW-1185">Reference proteome</keyword>
<dbReference type="Pfam" id="PF01844">
    <property type="entry name" value="HNH"/>
    <property type="match status" value="1"/>
</dbReference>
<gene>
    <name evidence="2" type="ORF">KYC_01604</name>
</gene>
<dbReference type="STRING" id="477184.KYC_01604"/>
<dbReference type="Gene3D" id="1.10.30.50">
    <property type="match status" value="1"/>
</dbReference>
<evidence type="ECO:0000313" key="2">
    <source>
        <dbReference type="EMBL" id="EHK68146.1"/>
    </source>
</evidence>
<organism evidence="2 3">
    <name type="scientific">Achromobacter arsenitoxydans SY8</name>
    <dbReference type="NCBI Taxonomy" id="477184"/>
    <lineage>
        <taxon>Bacteria</taxon>
        <taxon>Pseudomonadati</taxon>
        <taxon>Pseudomonadota</taxon>
        <taxon>Betaproteobacteria</taxon>
        <taxon>Burkholderiales</taxon>
        <taxon>Alcaligenaceae</taxon>
        <taxon>Achromobacter</taxon>
    </lineage>
</organism>
<feature type="domain" description="HNH nuclease" evidence="1">
    <location>
        <begin position="197"/>
        <end position="256"/>
    </location>
</feature>
<dbReference type="InterPro" id="IPR003615">
    <property type="entry name" value="HNH_nuc"/>
</dbReference>
<dbReference type="GO" id="GO:0003676">
    <property type="term" value="F:nucleic acid binding"/>
    <property type="evidence" value="ECO:0007669"/>
    <property type="project" value="InterPro"/>
</dbReference>
<reference evidence="2 3" key="1">
    <citation type="journal article" date="2012" name="J. Bacteriol.">
        <title>Genome sequence of the highly efficient arsenite-oxidizing bacterium Achromobacter arsenitoxydans SY8.</title>
        <authorList>
            <person name="Li X."/>
            <person name="Hu Y."/>
            <person name="Gong J."/>
            <person name="Lin Y."/>
            <person name="Johnstone L."/>
            <person name="Rensing C."/>
            <person name="Wang G."/>
        </authorList>
    </citation>
    <scope>NUCLEOTIDE SEQUENCE [LARGE SCALE GENOMIC DNA]</scope>
    <source>
        <strain evidence="2 3">SY8</strain>
    </source>
</reference>
<dbReference type="Proteomes" id="UP000003113">
    <property type="component" value="Unassembled WGS sequence"/>
</dbReference>
<dbReference type="InterPro" id="IPR058712">
    <property type="entry name" value="SRA_ScoMcrA"/>
</dbReference>
<proteinExistence type="predicted"/>
<comment type="caution">
    <text evidence="2">The sequence shown here is derived from an EMBL/GenBank/DDBJ whole genome shotgun (WGS) entry which is preliminary data.</text>
</comment>
<sequence>MRQSRSLTPPQFVLGEDYDRRTDIHARFGGSAQSGISTSGSFPAIFLFTGETGDQYGYRDGFTPGGTFLYTGEGQVGDMQFNRGNKAINEHAVNGKSLYLFEALRNPRKQRYLGEFSLIRAHTDRTGPDRNGALRKLIIFELQPGASTLEASNLPLPADVPPSSLEEARERAIAAYKAQSSREARPTIQNLYQRSEAIRSYVLQRANGNCEHCSRPAPFSRVDGSPYLEVHHVHRLSDGGIDHPKNTAALCPSCHREVHFGREGGVINNRLIASLALKERA</sequence>
<dbReference type="AlphaFoldDB" id="H0F0N9"/>
<name>H0F0N9_9BURK</name>
<protein>
    <recommendedName>
        <fullName evidence="1">HNH nuclease domain-containing protein</fullName>
    </recommendedName>
</protein>
<dbReference type="CDD" id="cd00085">
    <property type="entry name" value="HNHc"/>
    <property type="match status" value="1"/>
</dbReference>
<accession>H0F0N9</accession>
<dbReference type="GO" id="GO:0004519">
    <property type="term" value="F:endonuclease activity"/>
    <property type="evidence" value="ECO:0007669"/>
    <property type="project" value="InterPro"/>
</dbReference>
<dbReference type="SMART" id="SM00507">
    <property type="entry name" value="HNHc"/>
    <property type="match status" value="1"/>
</dbReference>
<evidence type="ECO:0000259" key="1">
    <source>
        <dbReference type="SMART" id="SM00507"/>
    </source>
</evidence>
<dbReference type="eggNOG" id="COG1403">
    <property type="taxonomic scope" value="Bacteria"/>
</dbReference>
<evidence type="ECO:0000313" key="3">
    <source>
        <dbReference type="Proteomes" id="UP000003113"/>
    </source>
</evidence>
<dbReference type="InterPro" id="IPR002711">
    <property type="entry name" value="HNH"/>
</dbReference>
<dbReference type="EMBL" id="AGUF01000008">
    <property type="protein sequence ID" value="EHK68146.1"/>
    <property type="molecule type" value="Genomic_DNA"/>
</dbReference>